<keyword evidence="4" id="KW-1185">Reference proteome</keyword>
<keyword evidence="1" id="KW-0175">Coiled coil</keyword>
<feature type="compositionally biased region" description="Basic residues" evidence="2">
    <location>
        <begin position="1"/>
        <end position="12"/>
    </location>
</feature>
<evidence type="ECO:0000256" key="2">
    <source>
        <dbReference type="SAM" id="MobiDB-lite"/>
    </source>
</evidence>
<feature type="region of interest" description="Disordered" evidence="2">
    <location>
        <begin position="529"/>
        <end position="549"/>
    </location>
</feature>
<reference evidence="3 4" key="1">
    <citation type="submission" date="2024-04" db="EMBL/GenBank/DDBJ databases">
        <title>Tritrichomonas musculus Genome.</title>
        <authorList>
            <person name="Alves-Ferreira E."/>
            <person name="Grigg M."/>
            <person name="Lorenzi H."/>
            <person name="Galac M."/>
        </authorList>
    </citation>
    <scope>NUCLEOTIDE SEQUENCE [LARGE SCALE GENOMIC DNA]</scope>
    <source>
        <strain evidence="3 4">EAF2021</strain>
    </source>
</reference>
<feature type="compositionally biased region" description="Low complexity" evidence="2">
    <location>
        <begin position="960"/>
        <end position="970"/>
    </location>
</feature>
<evidence type="ECO:0000256" key="1">
    <source>
        <dbReference type="SAM" id="Coils"/>
    </source>
</evidence>
<comment type="caution">
    <text evidence="3">The sequence shown here is derived from an EMBL/GenBank/DDBJ whole genome shotgun (WGS) entry which is preliminary data.</text>
</comment>
<name>A0ABR2K1K0_9EUKA</name>
<dbReference type="EMBL" id="JAPFFF010000008">
    <property type="protein sequence ID" value="KAK8885000.1"/>
    <property type="molecule type" value="Genomic_DNA"/>
</dbReference>
<feature type="compositionally biased region" description="Low complexity" evidence="2">
    <location>
        <begin position="861"/>
        <end position="883"/>
    </location>
</feature>
<dbReference type="Proteomes" id="UP001470230">
    <property type="component" value="Unassembled WGS sequence"/>
</dbReference>
<sequence length="1003" mass="115071">MKKAKTPSRSSKRFKEDPTDYHQRIQNYKQDIDKIKTQVSQLQQKLDEQTDYDSSLDLTDDYFQDKYPTKRPKNIDTLPREQNIRRGREIKKKNQVEAQEDEEIKNIPANGKTKNSHTRSRSPITSTDHQKDKQTSGRKIDIETPSIENYNQILTDNKVLAHKIKNLLASNSNLDEENKSLKEANNSLNQKNHDLSEQLSNAKTKLAKLEKVHKELKNNQQNTNKKHTKTRAKSVTKIPVMIDPDQIKEKVNSRDVDIDKLLSFGDETSSLNKKNEELKVNSEQINLLEKENKKLKEKCNHLTKEFQSKIDTLTSKNKELKDQPENSSKQLTETPSTKKLRIADSETIADLTDKIALLEEENMRLRMETLSVNSVSVENRDLKKQLNKKQRSRPTDNEAIASLTEKIADLNQENMNLKKSLISCQSLRTENDELKEKIEKLQNSNPIESKPTSNSNLIDDLSENELKAKIESLTKENNQLKSATIAHKSLERENAKLQNKYNSLVEAIQHIKPDQAPKKQIEKLKSTVENLSKENNNSKSNSSSSDIKSRSIEFNEDDIENEIKKLNEELTASKAAIDKMEKEFNLQKKDLKDYYDLLLKEIREDTQNSPSIKEEQLNKKVKSLEQELGDQKLLYTSLKNVNSKLQDQINQSRANNLVLIKQIEDMNKQIEQLSTNTSSIQLSDEVKSQDQSDPYKEKEIKNFEYDQIKKDFVQIHKSLADVPDSSDSYSPKSNSHKLNNNQNRLKISSLSHSKGNSNENDIGKHPEESNQKSPPKKSKNSPPNKSKNSPTNKSKNSPTKKNVFKEEETKPNSSDKVEKYSFKLLSQDNDIDNFLNENKIDILSDNDTENEDVIELLNDNFTESDNSNNNNNNYENKNIILSDSDNKDDILNKNNKNKTVKKRMPSDNSIDIDNLLNTSGTDFDGFSTSEAFRQIVDSLGQNRGEFSFNTEEEFEKLKASMSIDDSSSTSENAKKGKDKSPKKSKKTDYVLLEEDLDEKTFSD</sequence>
<feature type="compositionally biased region" description="Basic and acidic residues" evidence="2">
    <location>
        <begin position="128"/>
        <end position="142"/>
    </location>
</feature>
<feature type="compositionally biased region" description="Basic and acidic residues" evidence="2">
    <location>
        <begin position="803"/>
        <end position="816"/>
    </location>
</feature>
<evidence type="ECO:0008006" key="5">
    <source>
        <dbReference type="Google" id="ProtNLM"/>
    </source>
</evidence>
<feature type="region of interest" description="Disordered" evidence="2">
    <location>
        <begin position="861"/>
        <end position="888"/>
    </location>
</feature>
<proteinExistence type="predicted"/>
<protein>
    <recommendedName>
        <fullName evidence="5">Viral A-type inclusion protein</fullName>
    </recommendedName>
</protein>
<feature type="compositionally biased region" description="Basic and acidic residues" evidence="2">
    <location>
        <begin position="761"/>
        <end position="770"/>
    </location>
</feature>
<evidence type="ECO:0000313" key="3">
    <source>
        <dbReference type="EMBL" id="KAK8885000.1"/>
    </source>
</evidence>
<feature type="coiled-coil region" evidence="1">
    <location>
        <begin position="164"/>
        <end position="226"/>
    </location>
</feature>
<feature type="region of interest" description="Disordered" evidence="2">
    <location>
        <begin position="1"/>
        <end position="22"/>
    </location>
</feature>
<feature type="region of interest" description="Disordered" evidence="2">
    <location>
        <begin position="44"/>
        <end position="143"/>
    </location>
</feature>
<dbReference type="PANTHER" id="PTHR23159:SF31">
    <property type="entry name" value="CENTROSOME-ASSOCIATED PROTEIN CEP250 ISOFORM X1"/>
    <property type="match status" value="1"/>
</dbReference>
<gene>
    <name evidence="3" type="ORF">M9Y10_044128</name>
</gene>
<feature type="compositionally biased region" description="Polar residues" evidence="2">
    <location>
        <begin position="325"/>
        <end position="337"/>
    </location>
</feature>
<feature type="compositionally biased region" description="Basic and acidic residues" evidence="2">
    <location>
        <begin position="78"/>
        <end position="95"/>
    </location>
</feature>
<dbReference type="PANTHER" id="PTHR23159">
    <property type="entry name" value="CENTROSOMAL PROTEIN 2"/>
    <property type="match status" value="1"/>
</dbReference>
<feature type="compositionally biased region" description="Polar residues" evidence="2">
    <location>
        <begin position="736"/>
        <end position="760"/>
    </location>
</feature>
<feature type="compositionally biased region" description="Low complexity" evidence="2">
    <location>
        <begin position="780"/>
        <end position="801"/>
    </location>
</feature>
<feature type="compositionally biased region" description="Basic and acidic residues" evidence="2">
    <location>
        <begin position="13"/>
        <end position="22"/>
    </location>
</feature>
<feature type="compositionally biased region" description="Low complexity" evidence="2">
    <location>
        <begin position="533"/>
        <end position="546"/>
    </location>
</feature>
<organism evidence="3 4">
    <name type="scientific">Tritrichomonas musculus</name>
    <dbReference type="NCBI Taxonomy" id="1915356"/>
    <lineage>
        <taxon>Eukaryota</taxon>
        <taxon>Metamonada</taxon>
        <taxon>Parabasalia</taxon>
        <taxon>Tritrichomonadida</taxon>
        <taxon>Tritrichomonadidae</taxon>
        <taxon>Tritrichomonas</taxon>
    </lineage>
</organism>
<accession>A0ABR2K1K0</accession>
<feature type="compositionally biased region" description="Low complexity" evidence="2">
    <location>
        <begin position="723"/>
        <end position="733"/>
    </location>
</feature>
<feature type="region of interest" description="Disordered" evidence="2">
    <location>
        <begin position="959"/>
        <end position="989"/>
    </location>
</feature>
<feature type="region of interest" description="Disordered" evidence="2">
    <location>
        <begin position="722"/>
        <end position="816"/>
    </location>
</feature>
<feature type="coiled-coil region" evidence="1">
    <location>
        <begin position="614"/>
        <end position="676"/>
    </location>
</feature>
<feature type="region of interest" description="Disordered" evidence="2">
    <location>
        <begin position="315"/>
        <end position="338"/>
    </location>
</feature>
<evidence type="ECO:0000313" key="4">
    <source>
        <dbReference type="Proteomes" id="UP001470230"/>
    </source>
</evidence>
<feature type="compositionally biased region" description="Basic and acidic residues" evidence="2">
    <location>
        <begin position="972"/>
        <end position="981"/>
    </location>
</feature>